<gene>
    <name evidence="7" type="ORF">A7Q10_06665</name>
</gene>
<evidence type="ECO:0000256" key="4">
    <source>
        <dbReference type="ARBA" id="ARBA00023065"/>
    </source>
</evidence>
<dbReference type="Pfam" id="PF00213">
    <property type="entry name" value="OSCP"/>
    <property type="match status" value="1"/>
</dbReference>
<protein>
    <submittedName>
        <fullName evidence="7">Uncharacterized protein</fullName>
    </submittedName>
</protein>
<dbReference type="GO" id="GO:0016020">
    <property type="term" value="C:membrane"/>
    <property type="evidence" value="ECO:0007669"/>
    <property type="project" value="UniProtKB-SubCell"/>
</dbReference>
<evidence type="ECO:0000256" key="2">
    <source>
        <dbReference type="ARBA" id="ARBA00022448"/>
    </source>
</evidence>
<dbReference type="OrthoDB" id="9814841at2"/>
<keyword evidence="5" id="KW-0472">Membrane</keyword>
<keyword evidence="4" id="KW-0406">Ion transport</keyword>
<dbReference type="AlphaFoldDB" id="A0A4Y8PDF7"/>
<evidence type="ECO:0000256" key="6">
    <source>
        <dbReference type="ARBA" id="ARBA00023310"/>
    </source>
</evidence>
<organism evidence="7 8">
    <name type="scientific">Methylacidiphilum caldifontis</name>
    <dbReference type="NCBI Taxonomy" id="2795386"/>
    <lineage>
        <taxon>Bacteria</taxon>
        <taxon>Pseudomonadati</taxon>
        <taxon>Verrucomicrobiota</taxon>
        <taxon>Methylacidiphilae</taxon>
        <taxon>Methylacidiphilales</taxon>
        <taxon>Methylacidiphilaceae</taxon>
        <taxon>Methylacidiphilum (ex Ratnadevi et al. 2023)</taxon>
    </lineage>
</organism>
<proteinExistence type="predicted"/>
<sequence>MKISREAKRQAKVLFKLCQKNGSIDTIKLKEVINRLLEEKPRRYLEVLERLRQLVTHEVAKNTYVVQSPIELPDQGKTVFEKLEKIFGPALEKKYQICPELIGGIRIQVGSDVWDGSIAYKLKNLEASLNK</sequence>
<name>A0A4Y8PDF7_9BACT</name>
<evidence type="ECO:0000256" key="3">
    <source>
        <dbReference type="ARBA" id="ARBA00022781"/>
    </source>
</evidence>
<accession>A0A4Y8PDF7</accession>
<evidence type="ECO:0000256" key="5">
    <source>
        <dbReference type="ARBA" id="ARBA00023136"/>
    </source>
</evidence>
<keyword evidence="2" id="KW-0813">Transport</keyword>
<evidence type="ECO:0000313" key="7">
    <source>
        <dbReference type="EMBL" id="TFE69532.1"/>
    </source>
</evidence>
<reference evidence="7 8" key="1">
    <citation type="submission" date="2016-05" db="EMBL/GenBank/DDBJ databases">
        <title>Diversity and Homogeneity among Thermoacidophilic Verrucomicrobia Methanotrophs Linked with Geographical Origin.</title>
        <authorList>
            <person name="Erikstad H.-A."/>
            <person name="Smestad N.B."/>
            <person name="Ceballos R.M."/>
            <person name="Birkeland N.-K."/>
        </authorList>
    </citation>
    <scope>NUCLEOTIDE SEQUENCE [LARGE SCALE GENOMIC DNA]</scope>
    <source>
        <strain evidence="7 8">Phi</strain>
    </source>
</reference>
<keyword evidence="3" id="KW-0375">Hydrogen ion transport</keyword>
<comment type="subcellular location">
    <subcellularLocation>
        <location evidence="1">Membrane</location>
    </subcellularLocation>
</comment>
<dbReference type="GO" id="GO:0046933">
    <property type="term" value="F:proton-transporting ATP synthase activity, rotational mechanism"/>
    <property type="evidence" value="ECO:0007669"/>
    <property type="project" value="InterPro"/>
</dbReference>
<dbReference type="RefSeq" id="WP_134439715.1">
    <property type="nucleotide sequence ID" value="NZ_CP065957.1"/>
</dbReference>
<dbReference type="Proteomes" id="UP000297713">
    <property type="component" value="Unassembled WGS sequence"/>
</dbReference>
<dbReference type="EMBL" id="LXQC01000124">
    <property type="protein sequence ID" value="TFE69532.1"/>
    <property type="molecule type" value="Genomic_DNA"/>
</dbReference>
<keyword evidence="8" id="KW-1185">Reference proteome</keyword>
<comment type="caution">
    <text evidence="7">The sequence shown here is derived from an EMBL/GenBank/DDBJ whole genome shotgun (WGS) entry which is preliminary data.</text>
</comment>
<evidence type="ECO:0000313" key="8">
    <source>
        <dbReference type="Proteomes" id="UP000297713"/>
    </source>
</evidence>
<keyword evidence="6" id="KW-0066">ATP synthesis</keyword>
<evidence type="ECO:0000256" key="1">
    <source>
        <dbReference type="ARBA" id="ARBA00004370"/>
    </source>
</evidence>
<dbReference type="InterPro" id="IPR000711">
    <property type="entry name" value="ATPase_OSCP/dsu"/>
</dbReference>